<evidence type="ECO:0000256" key="1">
    <source>
        <dbReference type="SAM" id="MobiDB-lite"/>
    </source>
</evidence>
<feature type="compositionally biased region" description="Low complexity" evidence="1">
    <location>
        <begin position="257"/>
        <end position="267"/>
    </location>
</feature>
<keyword evidence="4" id="KW-1185">Reference proteome</keyword>
<name>A0A7J0FZE8_9ERIC</name>
<evidence type="ECO:0000313" key="4">
    <source>
        <dbReference type="Proteomes" id="UP000585474"/>
    </source>
</evidence>
<evidence type="ECO:0000256" key="2">
    <source>
        <dbReference type="SAM" id="Phobius"/>
    </source>
</evidence>
<reference evidence="3 4" key="1">
    <citation type="submission" date="2019-07" db="EMBL/GenBank/DDBJ databases">
        <title>De Novo Assembly of kiwifruit Actinidia rufa.</title>
        <authorList>
            <person name="Sugita-Konishi S."/>
            <person name="Sato K."/>
            <person name="Mori E."/>
            <person name="Abe Y."/>
            <person name="Kisaki G."/>
            <person name="Hamano K."/>
            <person name="Suezawa K."/>
            <person name="Otani M."/>
            <person name="Fukuda T."/>
            <person name="Manabe T."/>
            <person name="Gomi K."/>
            <person name="Tabuchi M."/>
            <person name="Akimitsu K."/>
            <person name="Kataoka I."/>
        </authorList>
    </citation>
    <scope>NUCLEOTIDE SEQUENCE [LARGE SCALE GENOMIC DNA]</scope>
    <source>
        <strain evidence="4">cv. Fuchu</strain>
    </source>
</reference>
<feature type="compositionally biased region" description="Acidic residues" evidence="1">
    <location>
        <begin position="277"/>
        <end position="291"/>
    </location>
</feature>
<feature type="transmembrane region" description="Helical" evidence="2">
    <location>
        <begin position="52"/>
        <end position="72"/>
    </location>
</feature>
<protein>
    <submittedName>
        <fullName evidence="3">Transmembrane protein, putative</fullName>
    </submittedName>
</protein>
<feature type="region of interest" description="Disordered" evidence="1">
    <location>
        <begin position="257"/>
        <end position="292"/>
    </location>
</feature>
<dbReference type="EMBL" id="BJWL01000015">
    <property type="protein sequence ID" value="GFZ03308.1"/>
    <property type="molecule type" value="Genomic_DNA"/>
</dbReference>
<keyword evidence="2 3" id="KW-0812">Transmembrane</keyword>
<dbReference type="PANTHER" id="PTHR31963:SF17">
    <property type="entry name" value="PROTEIN, PUTATIVE (DUF3537)-RELATED"/>
    <property type="match status" value="1"/>
</dbReference>
<dbReference type="InterPro" id="IPR021924">
    <property type="entry name" value="DUF3537"/>
</dbReference>
<keyword evidence="2" id="KW-0472">Membrane</keyword>
<dbReference type="OrthoDB" id="1916325at2759"/>
<dbReference type="PANTHER" id="PTHR31963">
    <property type="entry name" value="RAS GUANINE NUCLEOTIDE EXCHANGE FACTOR K"/>
    <property type="match status" value="1"/>
</dbReference>
<dbReference type="Pfam" id="PF12056">
    <property type="entry name" value="DUF3537"/>
    <property type="match status" value="2"/>
</dbReference>
<sequence>MEDHERENFSAGTTKPLYPTPESRELRSFKSFLTWVCVDQSNLWRSGLSGSIFFVMVIGVPLVSHFVLSSFAHKYGLRRFLFLDKLSDASEKVRQGYTQQLQHIQDLVVHFWRNQHALLRQRIRQRHRRLHVPALLLALPNLHLFPRVRALSPHLLSPDSEARRLCSGFGCLFCWGWFLSRRVSSQRWVVVTTKSGDTVDIYTAGELALCSITLVTGLFICLRSATKITHKAQAVTCLAAKWHICATINSFDDLDSDTPTTTTQISSPRIHPINIADSEDDSEEGDGDDDLDNTKMVHIYAHSISYQKRQALGKSHNHLL</sequence>
<gene>
    <name evidence="3" type="ORF">Acr_15g0019160</name>
</gene>
<dbReference type="AlphaFoldDB" id="A0A7J0FZE8"/>
<dbReference type="Proteomes" id="UP000585474">
    <property type="component" value="Unassembled WGS sequence"/>
</dbReference>
<proteinExistence type="predicted"/>
<comment type="caution">
    <text evidence="3">The sequence shown here is derived from an EMBL/GenBank/DDBJ whole genome shotgun (WGS) entry which is preliminary data.</text>
</comment>
<accession>A0A7J0FZE8</accession>
<organism evidence="3 4">
    <name type="scientific">Actinidia rufa</name>
    <dbReference type="NCBI Taxonomy" id="165716"/>
    <lineage>
        <taxon>Eukaryota</taxon>
        <taxon>Viridiplantae</taxon>
        <taxon>Streptophyta</taxon>
        <taxon>Embryophyta</taxon>
        <taxon>Tracheophyta</taxon>
        <taxon>Spermatophyta</taxon>
        <taxon>Magnoliopsida</taxon>
        <taxon>eudicotyledons</taxon>
        <taxon>Gunneridae</taxon>
        <taxon>Pentapetalae</taxon>
        <taxon>asterids</taxon>
        <taxon>Ericales</taxon>
        <taxon>Actinidiaceae</taxon>
        <taxon>Actinidia</taxon>
    </lineage>
</organism>
<keyword evidence="2" id="KW-1133">Transmembrane helix</keyword>
<evidence type="ECO:0000313" key="3">
    <source>
        <dbReference type="EMBL" id="GFZ03308.1"/>
    </source>
</evidence>